<protein>
    <submittedName>
        <fullName evidence="5">Uncharacterized protein</fullName>
    </submittedName>
</protein>
<dbReference type="Proteomes" id="UP000235388">
    <property type="component" value="Unassembled WGS sequence"/>
</dbReference>
<feature type="transmembrane region" description="Helical" evidence="2">
    <location>
        <begin position="12"/>
        <end position="32"/>
    </location>
</feature>
<evidence type="ECO:0000313" key="5">
    <source>
        <dbReference type="EMBL" id="PLW52176.1"/>
    </source>
</evidence>
<keyword evidence="2" id="KW-0812">Transmembrane</keyword>
<feature type="region of interest" description="Disordered" evidence="1">
    <location>
        <begin position="44"/>
        <end position="85"/>
    </location>
</feature>
<dbReference type="Proteomes" id="UP000235392">
    <property type="component" value="Unassembled WGS sequence"/>
</dbReference>
<sequence>MLRSVLGPLWNLCLIWASVTLVGVFMTIVGLAEASGQEKLVRRGQLGNRARAPKTETPQPSISAQCGNSFNNQNSEANMPPNTVAEYPAPIVLPPSYQLLINETSPTPQSDSLQLRTS</sequence>
<evidence type="ECO:0000313" key="4">
    <source>
        <dbReference type="EMBL" id="PLW30462.1"/>
    </source>
</evidence>
<reference evidence="6 7" key="1">
    <citation type="submission" date="2017-11" db="EMBL/GenBank/DDBJ databases">
        <title>De novo assembly and phasing of dikaryotic genomes from two isolates of Puccinia coronata f. sp. avenae, the causal agent of oat crown rust.</title>
        <authorList>
            <person name="Miller M.E."/>
            <person name="Zhang Y."/>
            <person name="Omidvar V."/>
            <person name="Sperschneider J."/>
            <person name="Schwessinger B."/>
            <person name="Raley C."/>
            <person name="Palmer J.M."/>
            <person name="Garnica D."/>
            <person name="Upadhyaya N."/>
            <person name="Rathjen J."/>
            <person name="Taylor J.M."/>
            <person name="Park R.F."/>
            <person name="Dodds P.N."/>
            <person name="Hirsch C.D."/>
            <person name="Kianian S.F."/>
            <person name="Figueroa M."/>
        </authorList>
    </citation>
    <scope>NUCLEOTIDE SEQUENCE [LARGE SCALE GENOMIC DNA]</scope>
    <source>
        <strain evidence="5">12NC29</strain>
        <strain evidence="4">12SD80</strain>
    </source>
</reference>
<evidence type="ECO:0000313" key="7">
    <source>
        <dbReference type="Proteomes" id="UP000235392"/>
    </source>
</evidence>
<keyword evidence="6" id="KW-1185">Reference proteome</keyword>
<proteinExistence type="predicted"/>
<evidence type="ECO:0000256" key="2">
    <source>
        <dbReference type="SAM" id="Phobius"/>
    </source>
</evidence>
<accession>A0A2N5VQE2</accession>
<dbReference type="EMBL" id="PGCJ01000941">
    <property type="protein sequence ID" value="PLW13714.1"/>
    <property type="molecule type" value="Genomic_DNA"/>
</dbReference>
<feature type="compositionally biased region" description="Polar residues" evidence="1">
    <location>
        <begin position="56"/>
        <end position="81"/>
    </location>
</feature>
<evidence type="ECO:0000313" key="3">
    <source>
        <dbReference type="EMBL" id="PLW13714.1"/>
    </source>
</evidence>
<dbReference type="EMBL" id="PGCI01000298">
    <property type="protein sequence ID" value="PLW30462.1"/>
    <property type="molecule type" value="Genomic_DNA"/>
</dbReference>
<organism evidence="5 6">
    <name type="scientific">Puccinia coronata f. sp. avenae</name>
    <dbReference type="NCBI Taxonomy" id="200324"/>
    <lineage>
        <taxon>Eukaryota</taxon>
        <taxon>Fungi</taxon>
        <taxon>Dikarya</taxon>
        <taxon>Basidiomycota</taxon>
        <taxon>Pucciniomycotina</taxon>
        <taxon>Pucciniomycetes</taxon>
        <taxon>Pucciniales</taxon>
        <taxon>Pucciniaceae</taxon>
        <taxon>Puccinia</taxon>
    </lineage>
</organism>
<dbReference type="EMBL" id="PGCJ01000081">
    <property type="protein sequence ID" value="PLW52176.1"/>
    <property type="molecule type" value="Genomic_DNA"/>
</dbReference>
<keyword evidence="2" id="KW-0472">Membrane</keyword>
<evidence type="ECO:0000313" key="6">
    <source>
        <dbReference type="Proteomes" id="UP000235388"/>
    </source>
</evidence>
<keyword evidence="2" id="KW-1133">Transmembrane helix</keyword>
<comment type="caution">
    <text evidence="5">The sequence shown here is derived from an EMBL/GenBank/DDBJ whole genome shotgun (WGS) entry which is preliminary data.</text>
</comment>
<evidence type="ECO:0000256" key="1">
    <source>
        <dbReference type="SAM" id="MobiDB-lite"/>
    </source>
</evidence>
<gene>
    <name evidence="5" type="ORF">PCANC_10280</name>
    <name evidence="3" type="ORF">PCANC_21741</name>
    <name evidence="4" type="ORF">PCASD_19169</name>
</gene>
<dbReference type="AlphaFoldDB" id="A0A2N5VQE2"/>
<name>A0A2N5VQE2_9BASI</name>